<evidence type="ECO:0000256" key="3">
    <source>
        <dbReference type="SAM" id="MobiDB-lite"/>
    </source>
</evidence>
<dbReference type="GO" id="GO:0008541">
    <property type="term" value="C:proteasome regulatory particle, lid subcomplex"/>
    <property type="evidence" value="ECO:0007669"/>
    <property type="project" value="TreeGrafter"/>
</dbReference>
<proteinExistence type="inferred from homology"/>
<dbReference type="SUPFAM" id="SSF46785">
    <property type="entry name" value="Winged helix' DNA-binding domain"/>
    <property type="match status" value="1"/>
</dbReference>
<dbReference type="Gene3D" id="1.10.10.10">
    <property type="entry name" value="Winged helix-like DNA-binding domain superfamily/Winged helix DNA-binding domain"/>
    <property type="match status" value="1"/>
</dbReference>
<dbReference type="InterPro" id="IPR040896">
    <property type="entry name" value="RPN5_C"/>
</dbReference>
<dbReference type="GO" id="GO:0005737">
    <property type="term" value="C:cytoplasm"/>
    <property type="evidence" value="ECO:0007669"/>
    <property type="project" value="TreeGrafter"/>
</dbReference>
<dbReference type="PANTHER" id="PTHR10855">
    <property type="entry name" value="26S PROTEASOME NON-ATPASE REGULATORY SUBUNIT 12/COP9 SIGNALOSOME COMPLEX SUBUNIT 4"/>
    <property type="match status" value="1"/>
</dbReference>
<feature type="compositionally biased region" description="Basic and acidic residues" evidence="3">
    <location>
        <begin position="105"/>
        <end position="140"/>
    </location>
</feature>
<organism evidence="5 6">
    <name type="scientific">Petrolisthes manimaculis</name>
    <dbReference type="NCBI Taxonomy" id="1843537"/>
    <lineage>
        <taxon>Eukaryota</taxon>
        <taxon>Metazoa</taxon>
        <taxon>Ecdysozoa</taxon>
        <taxon>Arthropoda</taxon>
        <taxon>Crustacea</taxon>
        <taxon>Multicrustacea</taxon>
        <taxon>Malacostraca</taxon>
        <taxon>Eumalacostraca</taxon>
        <taxon>Eucarida</taxon>
        <taxon>Decapoda</taxon>
        <taxon>Pleocyemata</taxon>
        <taxon>Anomura</taxon>
        <taxon>Galatheoidea</taxon>
        <taxon>Porcellanidae</taxon>
        <taxon>Petrolisthes</taxon>
    </lineage>
</organism>
<evidence type="ECO:0000259" key="4">
    <source>
        <dbReference type="PROSITE" id="PS50250"/>
    </source>
</evidence>
<feature type="domain" description="PCI" evidence="4">
    <location>
        <begin position="382"/>
        <end position="562"/>
    </location>
</feature>
<dbReference type="InterPro" id="IPR000717">
    <property type="entry name" value="PCI_dom"/>
</dbReference>
<dbReference type="PROSITE" id="PS50250">
    <property type="entry name" value="PCI"/>
    <property type="match status" value="1"/>
</dbReference>
<dbReference type="Pfam" id="PF01399">
    <property type="entry name" value="PCI"/>
    <property type="match status" value="1"/>
</dbReference>
<evidence type="ECO:0000256" key="1">
    <source>
        <dbReference type="ARBA" id="ARBA00006397"/>
    </source>
</evidence>
<reference evidence="5" key="1">
    <citation type="submission" date="2023-11" db="EMBL/GenBank/DDBJ databases">
        <title>Genome assemblies of two species of porcelain crab, Petrolisthes cinctipes and Petrolisthes manimaculis (Anomura: Porcellanidae).</title>
        <authorList>
            <person name="Angst P."/>
        </authorList>
    </citation>
    <scope>NUCLEOTIDE SEQUENCE</scope>
    <source>
        <strain evidence="5">PB745_02</strain>
        <tissue evidence="5">Gill</tissue>
    </source>
</reference>
<dbReference type="Pfam" id="PF18098">
    <property type="entry name" value="RPN5_C"/>
    <property type="match status" value="1"/>
</dbReference>
<protein>
    <recommendedName>
        <fullName evidence="4">PCI domain-containing protein</fullName>
    </recommendedName>
</protein>
<dbReference type="FunFam" id="1.10.10.10:FF:000070">
    <property type="entry name" value="26S proteasome non-ATPase regulatory subunit 12"/>
    <property type="match status" value="1"/>
</dbReference>
<dbReference type="InterPro" id="IPR036390">
    <property type="entry name" value="WH_DNA-bd_sf"/>
</dbReference>
<dbReference type="Proteomes" id="UP001292094">
    <property type="component" value="Unassembled WGS sequence"/>
</dbReference>
<dbReference type="Pfam" id="PF22241">
    <property type="entry name" value="PSMD12-CSN4_N"/>
    <property type="match status" value="1"/>
</dbReference>
<evidence type="ECO:0000256" key="2">
    <source>
        <dbReference type="ARBA" id="ARBA00022942"/>
    </source>
</evidence>
<dbReference type="EMBL" id="JAWZYT010004570">
    <property type="protein sequence ID" value="KAK4293353.1"/>
    <property type="molecule type" value="Genomic_DNA"/>
</dbReference>
<feature type="region of interest" description="Disordered" evidence="3">
    <location>
        <begin position="102"/>
        <end position="151"/>
    </location>
</feature>
<dbReference type="SMART" id="SM00088">
    <property type="entry name" value="PINT"/>
    <property type="match status" value="1"/>
</dbReference>
<sequence length="603" mass="69362">MFCCRRRGRGGVREERARECGPAKPTPPPLSTHTVALCHHILIRASVSVHSDCCHHHHPNPPPTLSHHLVIPFPHCLLTLAVWRFSVYVLLVIPTNSQHFATMTTDEKSSEKKSQEKKSTEKKSTEKKSTEKKSSEKKGTESTTDDNATLGNIITEGGRLVKMEVDYSTTCDEKIPDAQKMAKDGRVQEAVESLMVLEKQTRTGADAHSTSRVLVAVVEICFEAKEWTLLNETIVTLTKKRSQIKMAVTKMVQKCCEYVDKTPDKEVKLKLMDTLRTVTAGKIYVEVERARLTHQLAMMKETEGDVTEAATILQELQVETFGSMERKEKVEMILEQMRLCLLKKDFVRTQIISKKISTKFFESEEVDNLKLKFYNLMIDLDSHESSFLSICRHYRAIYDSKTVKNNEEEKKRVLKHVVLFIILAPYDNEQSDLLHRIKEDKTLEEIPQYRDLLQLFVTAELIKWSKLCEVYETELRSDATTVFPSTEEGNDRWGKLKNRVVEHNIRMMAKYYTRIYLKRMAELLDLSVKESEEFLCQLVVSGTVVARMDRLEGVVNFGTTPEHSQLLNSWSDNLHHLMALVNKTTHLINKEEMVHKHLLTVKE</sequence>
<dbReference type="AlphaFoldDB" id="A0AAE1NNQ9"/>
<dbReference type="GO" id="GO:0005634">
    <property type="term" value="C:nucleus"/>
    <property type="evidence" value="ECO:0007669"/>
    <property type="project" value="UniProtKB-ARBA"/>
</dbReference>
<dbReference type="PANTHER" id="PTHR10855:SF1">
    <property type="entry name" value="26S PROTEASOME NON-ATPASE REGULATORY SUBUNIT 12"/>
    <property type="match status" value="1"/>
</dbReference>
<keyword evidence="2" id="KW-0647">Proteasome</keyword>
<dbReference type="InterPro" id="IPR040134">
    <property type="entry name" value="PSMD12/CSN4"/>
</dbReference>
<comment type="caution">
    <text evidence="5">The sequence shown here is derived from an EMBL/GenBank/DDBJ whole genome shotgun (WGS) entry which is preliminary data.</text>
</comment>
<gene>
    <name evidence="5" type="ORF">Pmani_033941</name>
</gene>
<accession>A0AAE1NNQ9</accession>
<evidence type="ECO:0000313" key="5">
    <source>
        <dbReference type="EMBL" id="KAK4293353.1"/>
    </source>
</evidence>
<dbReference type="InterPro" id="IPR054559">
    <property type="entry name" value="PSMD12-CSN4-like_N"/>
</dbReference>
<comment type="similarity">
    <text evidence="1">Belongs to the proteasome subunit p55 family.</text>
</comment>
<keyword evidence="6" id="KW-1185">Reference proteome</keyword>
<evidence type="ECO:0000313" key="6">
    <source>
        <dbReference type="Proteomes" id="UP001292094"/>
    </source>
</evidence>
<name>A0AAE1NNQ9_9EUCA</name>
<dbReference type="InterPro" id="IPR036388">
    <property type="entry name" value="WH-like_DNA-bd_sf"/>
</dbReference>